<dbReference type="AlphaFoldDB" id="A0A9D1D3D1"/>
<dbReference type="InterPro" id="IPR000073">
    <property type="entry name" value="AB_hydrolase_1"/>
</dbReference>
<evidence type="ECO:0000313" key="4">
    <source>
        <dbReference type="Proteomes" id="UP000824261"/>
    </source>
</evidence>
<feature type="domain" description="AB hydrolase-1" evidence="2">
    <location>
        <begin position="150"/>
        <end position="349"/>
    </location>
</feature>
<dbReference type="Gene3D" id="3.40.50.1820">
    <property type="entry name" value="alpha/beta hydrolase"/>
    <property type="match status" value="1"/>
</dbReference>
<dbReference type="Pfam" id="PF12697">
    <property type="entry name" value="Abhydrolase_6"/>
    <property type="match status" value="1"/>
</dbReference>
<dbReference type="InterPro" id="IPR029058">
    <property type="entry name" value="AB_hydrolase_fold"/>
</dbReference>
<feature type="transmembrane region" description="Helical" evidence="1">
    <location>
        <begin position="26"/>
        <end position="46"/>
    </location>
</feature>
<protein>
    <submittedName>
        <fullName evidence="3">Alpha/beta hydrolase</fullName>
    </submittedName>
</protein>
<proteinExistence type="predicted"/>
<dbReference type="PANTHER" id="PTHR43358:SF4">
    <property type="entry name" value="ALPHA_BETA HYDROLASE FOLD-1 DOMAIN-CONTAINING PROTEIN"/>
    <property type="match status" value="1"/>
</dbReference>
<keyword evidence="1" id="KW-0812">Transmembrane</keyword>
<evidence type="ECO:0000313" key="3">
    <source>
        <dbReference type="EMBL" id="HIR01685.1"/>
    </source>
</evidence>
<reference evidence="3" key="2">
    <citation type="journal article" date="2021" name="PeerJ">
        <title>Extensive microbial diversity within the chicken gut microbiome revealed by metagenomics and culture.</title>
        <authorList>
            <person name="Gilroy R."/>
            <person name="Ravi A."/>
            <person name="Getino M."/>
            <person name="Pursley I."/>
            <person name="Horton D.L."/>
            <person name="Alikhan N.F."/>
            <person name="Baker D."/>
            <person name="Gharbi K."/>
            <person name="Hall N."/>
            <person name="Watson M."/>
            <person name="Adriaenssens E.M."/>
            <person name="Foster-Nyarko E."/>
            <person name="Jarju S."/>
            <person name="Secka A."/>
            <person name="Antonio M."/>
            <person name="Oren A."/>
            <person name="Chaudhuri R.R."/>
            <person name="La Ragione R."/>
            <person name="Hildebrand F."/>
            <person name="Pallen M.J."/>
        </authorList>
    </citation>
    <scope>NUCLEOTIDE SEQUENCE</scope>
    <source>
        <strain evidence="3">ChiGjej1B1-2707</strain>
    </source>
</reference>
<keyword evidence="3" id="KW-0378">Hydrolase</keyword>
<accession>A0A9D1D3D1</accession>
<keyword evidence="1" id="KW-1133">Transmembrane helix</keyword>
<organism evidence="3 4">
    <name type="scientific">Candidatus Aveggerthella stercoripullorum</name>
    <dbReference type="NCBI Taxonomy" id="2840688"/>
    <lineage>
        <taxon>Bacteria</taxon>
        <taxon>Bacillati</taxon>
        <taxon>Actinomycetota</taxon>
        <taxon>Coriobacteriia</taxon>
        <taxon>Eggerthellales</taxon>
        <taxon>Eggerthellaceae</taxon>
        <taxon>Eggerthellaceae incertae sedis</taxon>
        <taxon>Candidatus Aveggerthella</taxon>
    </lineage>
</organism>
<dbReference type="InterPro" id="IPR052920">
    <property type="entry name" value="DNA-binding_regulatory"/>
</dbReference>
<dbReference type="GO" id="GO:0016787">
    <property type="term" value="F:hydrolase activity"/>
    <property type="evidence" value="ECO:0007669"/>
    <property type="project" value="UniProtKB-KW"/>
</dbReference>
<comment type="caution">
    <text evidence="3">The sequence shown here is derived from an EMBL/GenBank/DDBJ whole genome shotgun (WGS) entry which is preliminary data.</text>
</comment>
<dbReference type="SUPFAM" id="SSF53474">
    <property type="entry name" value="alpha/beta-Hydrolases"/>
    <property type="match status" value="1"/>
</dbReference>
<evidence type="ECO:0000256" key="1">
    <source>
        <dbReference type="SAM" id="Phobius"/>
    </source>
</evidence>
<sequence>MGVTGQGVVVSRTARRAIERAACSRLFWACAGASAAIVGAGMLAFGTKRGRAAVAPLIVQSLLGPVPHGVPRRAYAVGSAVHSGVPANEALWYLSPEWREEEEVPVRMTSADGTLRLAGWERFARDAALAGPCEPYGDEAVHAAVSKRWVVLVHGWRGFHGEVEMLAQVWTLLGWNVLSVDLRAHGDSEGAWAGMSAPDAADVAAWAADLVRRYGEDVRIVLHGHSMGGATVAGAAADAALPSQVEAVIADCAFTSAHAMFDELARSAVPLRSMRTRLFEAARKWLLEQGGYDLALASPLDRVRAARVPILFVHGTVDNFVPPWMSGALFDACASPLKWLHFVEGAGHCESTRRDPAGYFGTVLAFLDAARAGKIGAAIV</sequence>
<dbReference type="PANTHER" id="PTHR43358">
    <property type="entry name" value="ALPHA/BETA-HYDROLASE"/>
    <property type="match status" value="1"/>
</dbReference>
<gene>
    <name evidence="3" type="ORF">IAA69_05415</name>
</gene>
<evidence type="ECO:0000259" key="2">
    <source>
        <dbReference type="Pfam" id="PF12697"/>
    </source>
</evidence>
<dbReference type="Proteomes" id="UP000824261">
    <property type="component" value="Unassembled WGS sequence"/>
</dbReference>
<keyword evidence="1" id="KW-0472">Membrane</keyword>
<dbReference type="EMBL" id="DVGB01000063">
    <property type="protein sequence ID" value="HIR01685.1"/>
    <property type="molecule type" value="Genomic_DNA"/>
</dbReference>
<reference evidence="3" key="1">
    <citation type="submission" date="2020-10" db="EMBL/GenBank/DDBJ databases">
        <authorList>
            <person name="Gilroy R."/>
        </authorList>
    </citation>
    <scope>NUCLEOTIDE SEQUENCE</scope>
    <source>
        <strain evidence="3">ChiGjej1B1-2707</strain>
    </source>
</reference>
<name>A0A9D1D3D1_9ACTN</name>